<feature type="domain" description="HTH tetR-type" evidence="3">
    <location>
        <begin position="1"/>
        <end position="55"/>
    </location>
</feature>
<dbReference type="InterPro" id="IPR001647">
    <property type="entry name" value="HTH_TetR"/>
</dbReference>
<dbReference type="Gene3D" id="1.10.357.10">
    <property type="entry name" value="Tetracycline Repressor, domain 2"/>
    <property type="match status" value="1"/>
</dbReference>
<dbReference type="PROSITE" id="PS50977">
    <property type="entry name" value="HTH_TETR_2"/>
    <property type="match status" value="1"/>
</dbReference>
<evidence type="ECO:0000256" key="2">
    <source>
        <dbReference type="PROSITE-ProRule" id="PRU00335"/>
    </source>
</evidence>
<dbReference type="SUPFAM" id="SSF46689">
    <property type="entry name" value="Homeodomain-like"/>
    <property type="match status" value="1"/>
</dbReference>
<dbReference type="EMBL" id="CP093326">
    <property type="protein sequence ID" value="UNK45221.1"/>
    <property type="molecule type" value="Genomic_DNA"/>
</dbReference>
<evidence type="ECO:0000313" key="4">
    <source>
        <dbReference type="EMBL" id="UNK45221.1"/>
    </source>
</evidence>
<sequence>MLIAAVVLADEAGVESLSMRKLDQELGVVPMAIYKHVANKEELLDGMVDVIVGEIDTRPSGSGWRNEVRQRVLSAREVLLRHPWARQLLESRTNRPPVVLE</sequence>
<keyword evidence="5" id="KW-1185">Reference proteome</keyword>
<keyword evidence="1 2" id="KW-0238">DNA-binding</keyword>
<dbReference type="InterPro" id="IPR009057">
    <property type="entry name" value="Homeodomain-like_sf"/>
</dbReference>
<evidence type="ECO:0000259" key="3">
    <source>
        <dbReference type="PROSITE" id="PS50977"/>
    </source>
</evidence>
<reference evidence="4 5" key="1">
    <citation type="submission" date="2022-03" db="EMBL/GenBank/DDBJ databases">
        <title>Isotopic signatures of nitrous oxide derived from detoxification processes.</title>
        <authorList>
            <person name="Behrendt U."/>
            <person name="Buchen C."/>
            <person name="Well R."/>
            <person name="Ulrich A."/>
            <person name="Rohe L."/>
            <person name="Kolb S."/>
            <person name="Schloter M."/>
            <person name="Horn M.A."/>
            <person name="Augustin J."/>
        </authorList>
    </citation>
    <scope>NUCLEOTIDE SEQUENCE [LARGE SCALE GENOMIC DNA]</scope>
    <source>
        <strain evidence="4 5">S4-C24</strain>
    </source>
</reference>
<dbReference type="SUPFAM" id="SSF48498">
    <property type="entry name" value="Tetracyclin repressor-like, C-terminal domain"/>
    <property type="match status" value="1"/>
</dbReference>
<dbReference type="Proteomes" id="UP000829069">
    <property type="component" value="Chromosome"/>
</dbReference>
<feature type="DNA-binding region" description="H-T-H motif" evidence="2">
    <location>
        <begin position="18"/>
        <end position="37"/>
    </location>
</feature>
<organism evidence="4 5">
    <name type="scientific">Arthrobacter sulfonylureivorans</name>
    <dbReference type="NCBI Taxonomy" id="2486855"/>
    <lineage>
        <taxon>Bacteria</taxon>
        <taxon>Bacillati</taxon>
        <taxon>Actinomycetota</taxon>
        <taxon>Actinomycetes</taxon>
        <taxon>Micrococcales</taxon>
        <taxon>Micrococcaceae</taxon>
        <taxon>Arthrobacter</taxon>
    </lineage>
</organism>
<proteinExistence type="predicted"/>
<dbReference type="InterPro" id="IPR036271">
    <property type="entry name" value="Tet_transcr_reg_TetR-rel_C_sf"/>
</dbReference>
<dbReference type="RefSeq" id="WP_241913489.1">
    <property type="nucleotide sequence ID" value="NZ_CP093326.1"/>
</dbReference>
<name>A0ABY3W6X1_9MICC</name>
<accession>A0ABY3W6X1</accession>
<evidence type="ECO:0000313" key="5">
    <source>
        <dbReference type="Proteomes" id="UP000829069"/>
    </source>
</evidence>
<gene>
    <name evidence="4" type="ORF">MNQ99_14945</name>
</gene>
<protein>
    <submittedName>
        <fullName evidence="4">TetR family transcriptional regulator</fullName>
    </submittedName>
</protein>
<dbReference type="Pfam" id="PF00440">
    <property type="entry name" value="TetR_N"/>
    <property type="match status" value="1"/>
</dbReference>
<evidence type="ECO:0000256" key="1">
    <source>
        <dbReference type="ARBA" id="ARBA00023125"/>
    </source>
</evidence>